<dbReference type="STRING" id="946333.A4W93_06615"/>
<dbReference type="AlphaFoldDB" id="A0A1W6L5N9"/>
<dbReference type="OrthoDB" id="5368589at2"/>
<name>A0A1W6L5N9_9BURK</name>
<dbReference type="Gene3D" id="3.40.190.10">
    <property type="entry name" value="Periplasmic binding protein-like II"/>
    <property type="match status" value="1"/>
</dbReference>
<reference evidence="1 2" key="1">
    <citation type="submission" date="2016-04" db="EMBL/GenBank/DDBJ databases">
        <title>Complete genome sequence of natural rubber-degrading, novel Gram-negative bacterium, Rhizobacter gummiphilus strain NS21.</title>
        <authorList>
            <person name="Tabata M."/>
            <person name="Kasai D."/>
            <person name="Fukuda M."/>
        </authorList>
    </citation>
    <scope>NUCLEOTIDE SEQUENCE [LARGE SCALE GENOMIC DNA]</scope>
    <source>
        <strain evidence="1 2">NS21</strain>
    </source>
</reference>
<dbReference type="Proteomes" id="UP000193427">
    <property type="component" value="Chromosome"/>
</dbReference>
<keyword evidence="2" id="KW-1185">Reference proteome</keyword>
<dbReference type="KEGG" id="rgu:A4W93_06615"/>
<gene>
    <name evidence="1" type="ORF">A4W93_06615</name>
</gene>
<evidence type="ECO:0000313" key="1">
    <source>
        <dbReference type="EMBL" id="ARN19615.1"/>
    </source>
</evidence>
<organism evidence="1 2">
    <name type="scientific">Piscinibacter gummiphilus</name>
    <dbReference type="NCBI Taxonomy" id="946333"/>
    <lineage>
        <taxon>Bacteria</taxon>
        <taxon>Pseudomonadati</taxon>
        <taxon>Pseudomonadota</taxon>
        <taxon>Betaproteobacteria</taxon>
        <taxon>Burkholderiales</taxon>
        <taxon>Sphaerotilaceae</taxon>
        <taxon>Piscinibacter</taxon>
    </lineage>
</organism>
<dbReference type="RefSeq" id="WP_085749877.1">
    <property type="nucleotide sequence ID" value="NZ_BSPR01000003.1"/>
</dbReference>
<proteinExistence type="predicted"/>
<sequence>MHKISLVALLAIACAMTANAGVVVVGHPMASPLTKEQVANVYLGKSALAMPLDLPDASPTKAQFYDKAMGREVSQMKATWARIVFTGKGRPPKEFADATALKREIAANPKAIGYIDSSAIDGSVKVLLTLD</sequence>
<dbReference type="SUPFAM" id="SSF53850">
    <property type="entry name" value="Periplasmic binding protein-like II"/>
    <property type="match status" value="1"/>
</dbReference>
<protein>
    <submittedName>
        <fullName evidence="1">Uncharacterized protein</fullName>
    </submittedName>
</protein>
<dbReference type="EMBL" id="CP015118">
    <property type="protein sequence ID" value="ARN19615.1"/>
    <property type="molecule type" value="Genomic_DNA"/>
</dbReference>
<accession>A0A1W6L5N9</accession>
<evidence type="ECO:0000313" key="2">
    <source>
        <dbReference type="Proteomes" id="UP000193427"/>
    </source>
</evidence>